<dbReference type="AlphaFoldDB" id="A0A232FMK3"/>
<accession>A0A232FMK3</accession>
<proteinExistence type="predicted"/>
<keyword evidence="2" id="KW-1185">Reference proteome</keyword>
<organism evidence="1 2">
    <name type="scientific">Trichomalopsis sarcophagae</name>
    <dbReference type="NCBI Taxonomy" id="543379"/>
    <lineage>
        <taxon>Eukaryota</taxon>
        <taxon>Metazoa</taxon>
        <taxon>Ecdysozoa</taxon>
        <taxon>Arthropoda</taxon>
        <taxon>Hexapoda</taxon>
        <taxon>Insecta</taxon>
        <taxon>Pterygota</taxon>
        <taxon>Neoptera</taxon>
        <taxon>Endopterygota</taxon>
        <taxon>Hymenoptera</taxon>
        <taxon>Apocrita</taxon>
        <taxon>Proctotrupomorpha</taxon>
        <taxon>Chalcidoidea</taxon>
        <taxon>Pteromalidae</taxon>
        <taxon>Pteromalinae</taxon>
        <taxon>Trichomalopsis</taxon>
    </lineage>
</organism>
<evidence type="ECO:0000313" key="2">
    <source>
        <dbReference type="Proteomes" id="UP000215335"/>
    </source>
</evidence>
<evidence type="ECO:0000313" key="1">
    <source>
        <dbReference type="EMBL" id="OXU31750.1"/>
    </source>
</evidence>
<gene>
    <name evidence="1" type="ORF">TSAR_014065</name>
</gene>
<dbReference type="Proteomes" id="UP000215335">
    <property type="component" value="Unassembled WGS sequence"/>
</dbReference>
<reference evidence="1 2" key="1">
    <citation type="journal article" date="2017" name="Curr. Biol.">
        <title>The Evolution of Venom by Co-option of Single-Copy Genes.</title>
        <authorList>
            <person name="Martinson E.O."/>
            <person name="Mrinalini"/>
            <person name="Kelkar Y.D."/>
            <person name="Chang C.H."/>
            <person name="Werren J.H."/>
        </authorList>
    </citation>
    <scope>NUCLEOTIDE SEQUENCE [LARGE SCALE GENOMIC DNA]</scope>
    <source>
        <strain evidence="1 2">Alberta</strain>
        <tissue evidence="1">Whole body</tissue>
    </source>
</reference>
<sequence length="23" mass="2658">MRIVSKTYLKSMLSKRFSQSVAP</sequence>
<protein>
    <submittedName>
        <fullName evidence="1">Uncharacterized protein</fullName>
    </submittedName>
</protein>
<comment type="caution">
    <text evidence="1">The sequence shown here is derived from an EMBL/GenBank/DDBJ whole genome shotgun (WGS) entry which is preliminary data.</text>
</comment>
<name>A0A232FMK3_9HYME</name>
<dbReference type="EMBL" id="NNAY01000034">
    <property type="protein sequence ID" value="OXU31750.1"/>
    <property type="molecule type" value="Genomic_DNA"/>
</dbReference>